<reference evidence="2 3" key="1">
    <citation type="submission" date="2019-07" db="EMBL/GenBank/DDBJ databases">
        <title>Full genome sequence of Humibacter sp. WJ7-1.</title>
        <authorList>
            <person name="Im W.-T."/>
        </authorList>
    </citation>
    <scope>NUCLEOTIDE SEQUENCE [LARGE SCALE GENOMIC DNA]</scope>
    <source>
        <strain evidence="2 3">WJ7-1</strain>
    </source>
</reference>
<evidence type="ECO:0000313" key="2">
    <source>
        <dbReference type="EMBL" id="QDZ16066.1"/>
    </source>
</evidence>
<evidence type="ECO:0000313" key="3">
    <source>
        <dbReference type="Proteomes" id="UP000320216"/>
    </source>
</evidence>
<feature type="region of interest" description="Disordered" evidence="1">
    <location>
        <begin position="38"/>
        <end position="63"/>
    </location>
</feature>
<dbReference type="KEGG" id="huw:FPZ11_15980"/>
<keyword evidence="3" id="KW-1185">Reference proteome</keyword>
<dbReference type="AlphaFoldDB" id="A0A5B8M6T5"/>
<protein>
    <submittedName>
        <fullName evidence="2">Uncharacterized protein</fullName>
    </submittedName>
</protein>
<dbReference type="Proteomes" id="UP000320216">
    <property type="component" value="Chromosome"/>
</dbReference>
<name>A0A5B8M6T5_9MICO</name>
<gene>
    <name evidence="2" type="ORF">FPZ11_15980</name>
</gene>
<evidence type="ECO:0000256" key="1">
    <source>
        <dbReference type="SAM" id="MobiDB-lite"/>
    </source>
</evidence>
<organism evidence="2 3">
    <name type="scientific">Humibacter ginsenosidimutans</name>
    <dbReference type="NCBI Taxonomy" id="2599293"/>
    <lineage>
        <taxon>Bacteria</taxon>
        <taxon>Bacillati</taxon>
        <taxon>Actinomycetota</taxon>
        <taxon>Actinomycetes</taxon>
        <taxon>Micrococcales</taxon>
        <taxon>Microbacteriaceae</taxon>
        <taxon>Humibacter</taxon>
    </lineage>
</organism>
<accession>A0A5B8M6T5</accession>
<dbReference type="EMBL" id="CP042305">
    <property type="protein sequence ID" value="QDZ16066.1"/>
    <property type="molecule type" value="Genomic_DNA"/>
</dbReference>
<proteinExistence type="predicted"/>
<dbReference type="RefSeq" id="WP_146322070.1">
    <property type="nucleotide sequence ID" value="NZ_CP042305.1"/>
</dbReference>
<sequence length="63" mass="6514">MRRRLPPRSLVALAQADQGATTLMRSGHSATAGVQGDVRVQGGAPTAGHVPTSRAALRRVARA</sequence>